<dbReference type="PRINTS" id="PR00502">
    <property type="entry name" value="NUDIXFAMILY"/>
</dbReference>
<dbReference type="AlphaFoldDB" id="A0A432WV62"/>
<dbReference type="GO" id="GO:0006753">
    <property type="term" value="P:nucleoside phosphate metabolic process"/>
    <property type="evidence" value="ECO:0007669"/>
    <property type="project" value="TreeGrafter"/>
</dbReference>
<evidence type="ECO:0000256" key="1">
    <source>
        <dbReference type="ARBA" id="ARBA00001946"/>
    </source>
</evidence>
<dbReference type="GO" id="GO:0005829">
    <property type="term" value="C:cytosol"/>
    <property type="evidence" value="ECO:0007669"/>
    <property type="project" value="TreeGrafter"/>
</dbReference>
<dbReference type="InterPro" id="IPR020084">
    <property type="entry name" value="NUDIX_hydrolase_CS"/>
</dbReference>
<keyword evidence="2 3" id="KW-0378">Hydrolase</keyword>
<dbReference type="PANTHER" id="PTHR11839:SF12">
    <property type="entry name" value="ADP COMPOUNDS HYDROLASE NUDE"/>
    <property type="match status" value="1"/>
</dbReference>
<gene>
    <name evidence="5" type="ORF">CWE13_06845</name>
</gene>
<dbReference type="InterPro" id="IPR015797">
    <property type="entry name" value="NUDIX_hydrolase-like_dom_sf"/>
</dbReference>
<dbReference type="Proteomes" id="UP000286934">
    <property type="component" value="Unassembled WGS sequence"/>
</dbReference>
<name>A0A432WV62_9GAMM</name>
<sequence>MSSKPMQEKQVPVILSRQIVAKSRLLRIEAIDLKFSNGELRQYERMQGSGRGAVLVVPLLDENTMLLVREYAAGLHNYQLGFPKGLIDPGETPEQAAQRELKEEIGYGAKHFTLMKSVSMAPAFFSANMTLFIGEGLFAEKLEGDEPEPLELVPWPIDAVDELLAQPDFTEARSVAALLLMQRWRSQQSK</sequence>
<dbReference type="FunFam" id="3.90.79.10:FF:000006">
    <property type="entry name" value="ADP compounds hydrolase NudE"/>
    <property type="match status" value="1"/>
</dbReference>
<dbReference type="GO" id="GO:0019693">
    <property type="term" value="P:ribose phosphate metabolic process"/>
    <property type="evidence" value="ECO:0007669"/>
    <property type="project" value="TreeGrafter"/>
</dbReference>
<organism evidence="5 6">
    <name type="scientific">Aliidiomarina shirensis</name>
    <dbReference type="NCBI Taxonomy" id="1048642"/>
    <lineage>
        <taxon>Bacteria</taxon>
        <taxon>Pseudomonadati</taxon>
        <taxon>Pseudomonadota</taxon>
        <taxon>Gammaproteobacteria</taxon>
        <taxon>Alteromonadales</taxon>
        <taxon>Idiomarinaceae</taxon>
        <taxon>Aliidiomarina</taxon>
    </lineage>
</organism>
<reference evidence="6" key="1">
    <citation type="journal article" date="2018" name="Front. Microbiol.">
        <title>Genome-Based Analysis Reveals the Taxonomy and Diversity of the Family Idiomarinaceae.</title>
        <authorList>
            <person name="Liu Y."/>
            <person name="Lai Q."/>
            <person name="Shao Z."/>
        </authorList>
    </citation>
    <scope>NUCLEOTIDE SEQUENCE [LARGE SCALE GENOMIC DNA]</scope>
    <source>
        <strain evidence="6">AIS</strain>
    </source>
</reference>
<dbReference type="PROSITE" id="PS51462">
    <property type="entry name" value="NUDIX"/>
    <property type="match status" value="1"/>
</dbReference>
<comment type="cofactor">
    <cofactor evidence="1">
        <name>Mg(2+)</name>
        <dbReference type="ChEBI" id="CHEBI:18420"/>
    </cofactor>
</comment>
<dbReference type="InterPro" id="IPR020476">
    <property type="entry name" value="Nudix_hydrolase"/>
</dbReference>
<dbReference type="GO" id="GO:0019144">
    <property type="term" value="F:ADP-sugar diphosphatase activity"/>
    <property type="evidence" value="ECO:0007669"/>
    <property type="project" value="TreeGrafter"/>
</dbReference>
<evidence type="ECO:0000256" key="3">
    <source>
        <dbReference type="RuleBase" id="RU003476"/>
    </source>
</evidence>
<evidence type="ECO:0000259" key="4">
    <source>
        <dbReference type="PROSITE" id="PS51462"/>
    </source>
</evidence>
<dbReference type="PROSITE" id="PS00893">
    <property type="entry name" value="NUDIX_BOX"/>
    <property type="match status" value="1"/>
</dbReference>
<evidence type="ECO:0000313" key="6">
    <source>
        <dbReference type="Proteomes" id="UP000286934"/>
    </source>
</evidence>
<dbReference type="RefSeq" id="WP_126807087.1">
    <property type="nucleotide sequence ID" value="NZ_PIPP01000002.1"/>
</dbReference>
<comment type="similarity">
    <text evidence="3">Belongs to the Nudix hydrolase family.</text>
</comment>
<dbReference type="SUPFAM" id="SSF55811">
    <property type="entry name" value="Nudix"/>
    <property type="match status" value="1"/>
</dbReference>
<keyword evidence="6" id="KW-1185">Reference proteome</keyword>
<dbReference type="CDD" id="cd24156">
    <property type="entry name" value="NUDIX_ADPRase_NudE"/>
    <property type="match status" value="1"/>
</dbReference>
<dbReference type="PANTHER" id="PTHR11839">
    <property type="entry name" value="UDP/ADP-SUGAR PYROPHOSPHATASE"/>
    <property type="match status" value="1"/>
</dbReference>
<dbReference type="Pfam" id="PF00293">
    <property type="entry name" value="NUDIX"/>
    <property type="match status" value="1"/>
</dbReference>
<accession>A0A432WV62</accession>
<dbReference type="InterPro" id="IPR000086">
    <property type="entry name" value="NUDIX_hydrolase_dom"/>
</dbReference>
<comment type="caution">
    <text evidence="5">The sequence shown here is derived from an EMBL/GenBank/DDBJ whole genome shotgun (WGS) entry which is preliminary data.</text>
</comment>
<evidence type="ECO:0000256" key="2">
    <source>
        <dbReference type="ARBA" id="ARBA00022801"/>
    </source>
</evidence>
<protein>
    <submittedName>
        <fullName evidence="5">ADP compounds hydrolase NudE</fullName>
    </submittedName>
</protein>
<dbReference type="OrthoDB" id="9806150at2"/>
<feature type="domain" description="Nudix hydrolase" evidence="4">
    <location>
        <begin position="46"/>
        <end position="177"/>
    </location>
</feature>
<proteinExistence type="inferred from homology"/>
<dbReference type="Gene3D" id="3.90.79.10">
    <property type="entry name" value="Nucleoside Triphosphate Pyrophosphohydrolase"/>
    <property type="match status" value="1"/>
</dbReference>
<evidence type="ECO:0000313" key="5">
    <source>
        <dbReference type="EMBL" id="RUO37661.1"/>
    </source>
</evidence>
<dbReference type="NCBIfam" id="NF008736">
    <property type="entry name" value="PRK11762.1"/>
    <property type="match status" value="1"/>
</dbReference>
<dbReference type="EMBL" id="PIPP01000002">
    <property type="protein sequence ID" value="RUO37661.1"/>
    <property type="molecule type" value="Genomic_DNA"/>
</dbReference>